<evidence type="ECO:0000256" key="1">
    <source>
        <dbReference type="SAM" id="MobiDB-lite"/>
    </source>
</evidence>
<name>A0AAV3YYA9_9GAST</name>
<proteinExistence type="predicted"/>
<evidence type="ECO:0000313" key="3">
    <source>
        <dbReference type="Proteomes" id="UP000735302"/>
    </source>
</evidence>
<evidence type="ECO:0000313" key="2">
    <source>
        <dbReference type="EMBL" id="GFN87232.1"/>
    </source>
</evidence>
<organism evidence="2 3">
    <name type="scientific">Plakobranchus ocellatus</name>
    <dbReference type="NCBI Taxonomy" id="259542"/>
    <lineage>
        <taxon>Eukaryota</taxon>
        <taxon>Metazoa</taxon>
        <taxon>Spiralia</taxon>
        <taxon>Lophotrochozoa</taxon>
        <taxon>Mollusca</taxon>
        <taxon>Gastropoda</taxon>
        <taxon>Heterobranchia</taxon>
        <taxon>Euthyneura</taxon>
        <taxon>Panpulmonata</taxon>
        <taxon>Sacoglossa</taxon>
        <taxon>Placobranchoidea</taxon>
        <taxon>Plakobranchidae</taxon>
        <taxon>Plakobranchus</taxon>
    </lineage>
</organism>
<reference evidence="2 3" key="1">
    <citation type="journal article" date="2021" name="Elife">
        <title>Chloroplast acquisition without the gene transfer in kleptoplastic sea slugs, Plakobranchus ocellatus.</title>
        <authorList>
            <person name="Maeda T."/>
            <person name="Takahashi S."/>
            <person name="Yoshida T."/>
            <person name="Shimamura S."/>
            <person name="Takaki Y."/>
            <person name="Nagai Y."/>
            <person name="Toyoda A."/>
            <person name="Suzuki Y."/>
            <person name="Arimoto A."/>
            <person name="Ishii H."/>
            <person name="Satoh N."/>
            <person name="Nishiyama T."/>
            <person name="Hasebe M."/>
            <person name="Maruyama T."/>
            <person name="Minagawa J."/>
            <person name="Obokata J."/>
            <person name="Shigenobu S."/>
        </authorList>
    </citation>
    <scope>NUCLEOTIDE SEQUENCE [LARGE SCALE GENOMIC DNA]</scope>
</reference>
<accession>A0AAV3YYA9</accession>
<dbReference type="Proteomes" id="UP000735302">
    <property type="component" value="Unassembled WGS sequence"/>
</dbReference>
<keyword evidence="3" id="KW-1185">Reference proteome</keyword>
<sequence>MEERRKAKEDEQQYRELEKQVKKRCNKAKEHWINTQCKEIEANTRINSKSTNRGKRGHREKSVSENGCLRSRGGDIIILNRWSEYITELYHDDRGPPPIISILEEEVRKALKMIKKRARLQDPMTFHPKC</sequence>
<dbReference type="EMBL" id="BLXT01001679">
    <property type="protein sequence ID" value="GFN87232.1"/>
    <property type="molecule type" value="Genomic_DNA"/>
</dbReference>
<protein>
    <submittedName>
        <fullName evidence="2">Craniofacial development protein 2-like</fullName>
    </submittedName>
</protein>
<comment type="caution">
    <text evidence="2">The sequence shown here is derived from an EMBL/GenBank/DDBJ whole genome shotgun (WGS) entry which is preliminary data.</text>
</comment>
<feature type="region of interest" description="Disordered" evidence="1">
    <location>
        <begin position="43"/>
        <end position="66"/>
    </location>
</feature>
<dbReference type="AlphaFoldDB" id="A0AAV3YYA9"/>
<gene>
    <name evidence="2" type="ORF">PoB_001373800</name>
</gene>